<evidence type="ECO:0000259" key="6">
    <source>
        <dbReference type="PROSITE" id="PS50801"/>
    </source>
</evidence>
<feature type="transmembrane region" description="Helical" evidence="5">
    <location>
        <begin position="256"/>
        <end position="279"/>
    </location>
</feature>
<keyword evidence="8" id="KW-1185">Reference proteome</keyword>
<feature type="transmembrane region" description="Helical" evidence="5">
    <location>
        <begin position="48"/>
        <end position="65"/>
    </location>
</feature>
<dbReference type="GO" id="GO:0055085">
    <property type="term" value="P:transmembrane transport"/>
    <property type="evidence" value="ECO:0007669"/>
    <property type="project" value="InterPro"/>
</dbReference>
<name>A0A5Q0BKZ4_9GAMM</name>
<evidence type="ECO:0000256" key="2">
    <source>
        <dbReference type="ARBA" id="ARBA00022692"/>
    </source>
</evidence>
<keyword evidence="2 5" id="KW-0812">Transmembrane</keyword>
<dbReference type="OrthoDB" id="9769739at2"/>
<feature type="transmembrane region" description="Helical" evidence="5">
    <location>
        <begin position="408"/>
        <end position="424"/>
    </location>
</feature>
<sequence>MKTSIFFRFNYYSWDVARRDLVAGATVAAIAIPQAMAYALIAGVDPRFGLYSAIVVTLIASVFGSSSHLINGPTNAISLLVFGTLAAFDERFETYQALFLLAILVGIIQTLIAVFKLGDLTRYVSESVILGFMAGAGVLVGLGQVGNFLGVAKKGSADQSVLVQLWETLTKGGAFNPRAIGLGIGTIVLVLLLRRLINRYKLPQMDMLLALIAATVIAAIFQWSAPGTDGKTIVAVVGKVPAALPSFHVPEIDFNWISKLLSGAIAISFLGLLEALAVAKSIATYTRQSLDYNRQCLAEGVANLVGGFFQSLPGSGSLTRSSINYQAGGITRMSGVYSGLIVAVVVLLFGPYARFIPKSALAGLLFITAARLIDWKRLGYALRASWFDAALVLVTAFSAIFISVDESILIGVAISILLYLPRATKLTIRELAVTPERVVRERLPQDAQADAVLIYDLEGDLFFGAAPELDHYLDDIKHKSMQSGIRYVVLRLRRTRNPDVVAIEHLERFLHDAEKLGITVLLAGVRPDLAKILHNAGFMRWLSADRIFFEEDERYSATILAVRHAYKLLGRRTDMRGEEAESWYYLI</sequence>
<dbReference type="PANTHER" id="PTHR11814">
    <property type="entry name" value="SULFATE TRANSPORTER"/>
    <property type="match status" value="1"/>
</dbReference>
<feature type="transmembrane region" description="Helical" evidence="5">
    <location>
        <begin position="72"/>
        <end position="88"/>
    </location>
</feature>
<dbReference type="RefSeq" id="WP_153249779.1">
    <property type="nucleotide sequence ID" value="NZ_CP044205.1"/>
</dbReference>
<keyword evidence="4 5" id="KW-0472">Membrane</keyword>
<dbReference type="Pfam" id="PF00916">
    <property type="entry name" value="Sulfate_transp"/>
    <property type="match status" value="1"/>
</dbReference>
<dbReference type="InterPro" id="IPR011547">
    <property type="entry name" value="SLC26A/SulP_dom"/>
</dbReference>
<dbReference type="CDD" id="cd07042">
    <property type="entry name" value="STAS_SulP_like_sulfate_transporter"/>
    <property type="match status" value="1"/>
</dbReference>
<dbReference type="InterPro" id="IPR002645">
    <property type="entry name" value="STAS_dom"/>
</dbReference>
<feature type="transmembrane region" description="Helical" evidence="5">
    <location>
        <begin position="175"/>
        <end position="193"/>
    </location>
</feature>
<dbReference type="GO" id="GO:0016020">
    <property type="term" value="C:membrane"/>
    <property type="evidence" value="ECO:0007669"/>
    <property type="project" value="UniProtKB-SubCell"/>
</dbReference>
<comment type="subcellular location">
    <subcellularLocation>
        <location evidence="1">Membrane</location>
        <topology evidence="1">Multi-pass membrane protein</topology>
    </subcellularLocation>
</comment>
<feature type="transmembrane region" description="Helical" evidence="5">
    <location>
        <begin position="127"/>
        <end position="146"/>
    </location>
</feature>
<organism evidence="7 8">
    <name type="scientific">Candidatus Methylospira mobilis</name>
    <dbReference type="NCBI Taxonomy" id="1808979"/>
    <lineage>
        <taxon>Bacteria</taxon>
        <taxon>Pseudomonadati</taxon>
        <taxon>Pseudomonadota</taxon>
        <taxon>Gammaproteobacteria</taxon>
        <taxon>Methylococcales</taxon>
        <taxon>Methylococcaceae</taxon>
        <taxon>Candidatus Methylospira</taxon>
    </lineage>
</organism>
<dbReference type="AlphaFoldDB" id="A0A5Q0BKZ4"/>
<dbReference type="KEGG" id="mmob:F6R98_15175"/>
<evidence type="ECO:0000313" key="7">
    <source>
        <dbReference type="EMBL" id="QFY43802.1"/>
    </source>
</evidence>
<evidence type="ECO:0000256" key="3">
    <source>
        <dbReference type="ARBA" id="ARBA00022989"/>
    </source>
</evidence>
<dbReference type="FunCoup" id="A0A5Q0BKZ4">
    <property type="interactions" value="176"/>
</dbReference>
<evidence type="ECO:0000256" key="4">
    <source>
        <dbReference type="ARBA" id="ARBA00023136"/>
    </source>
</evidence>
<dbReference type="InterPro" id="IPR001902">
    <property type="entry name" value="SLC26A/SulP_fam"/>
</dbReference>
<dbReference type="Proteomes" id="UP000325755">
    <property type="component" value="Chromosome"/>
</dbReference>
<dbReference type="InterPro" id="IPR036513">
    <property type="entry name" value="STAS_dom_sf"/>
</dbReference>
<feature type="domain" description="STAS" evidence="6">
    <location>
        <begin position="442"/>
        <end position="558"/>
    </location>
</feature>
<dbReference type="SUPFAM" id="SSF52091">
    <property type="entry name" value="SpoIIaa-like"/>
    <property type="match status" value="1"/>
</dbReference>
<dbReference type="InParanoid" id="A0A5Q0BKZ4"/>
<feature type="transmembrane region" description="Helical" evidence="5">
    <location>
        <begin position="94"/>
        <end position="115"/>
    </location>
</feature>
<dbReference type="EMBL" id="CP044205">
    <property type="protein sequence ID" value="QFY43802.1"/>
    <property type="molecule type" value="Genomic_DNA"/>
</dbReference>
<evidence type="ECO:0000313" key="8">
    <source>
        <dbReference type="Proteomes" id="UP000325755"/>
    </source>
</evidence>
<accession>A0A5Q0BKZ4</accession>
<proteinExistence type="predicted"/>
<reference evidence="7 8" key="1">
    <citation type="submission" date="2019-09" db="EMBL/GenBank/DDBJ databases">
        <title>Ecophysiology of the spiral-shaped methanotroph Methylospira mobilis as revealed by the complete genome sequence.</title>
        <authorList>
            <person name="Oshkin I.Y."/>
            <person name="Dedysh S.N."/>
            <person name="Miroshnikov K."/>
            <person name="Danilova O.V."/>
            <person name="Hakobyan A."/>
            <person name="Liesack W."/>
        </authorList>
    </citation>
    <scope>NUCLEOTIDE SEQUENCE [LARGE SCALE GENOMIC DNA]</scope>
    <source>
        <strain evidence="7 8">Shm1</strain>
    </source>
</reference>
<feature type="transmembrane region" description="Helical" evidence="5">
    <location>
        <begin position="205"/>
        <end position="225"/>
    </location>
</feature>
<evidence type="ECO:0000256" key="1">
    <source>
        <dbReference type="ARBA" id="ARBA00004141"/>
    </source>
</evidence>
<dbReference type="Pfam" id="PF01740">
    <property type="entry name" value="STAS"/>
    <property type="match status" value="1"/>
</dbReference>
<keyword evidence="3 5" id="KW-1133">Transmembrane helix</keyword>
<feature type="transmembrane region" description="Helical" evidence="5">
    <location>
        <begin position="21"/>
        <end position="42"/>
    </location>
</feature>
<feature type="transmembrane region" description="Helical" evidence="5">
    <location>
        <begin position="330"/>
        <end position="349"/>
    </location>
</feature>
<protein>
    <submittedName>
        <fullName evidence="7">SulP family inorganic anion transporter</fullName>
    </submittedName>
</protein>
<dbReference type="Gene3D" id="3.30.750.24">
    <property type="entry name" value="STAS domain"/>
    <property type="match status" value="1"/>
</dbReference>
<evidence type="ECO:0000256" key="5">
    <source>
        <dbReference type="SAM" id="Phobius"/>
    </source>
</evidence>
<dbReference type="PROSITE" id="PS50801">
    <property type="entry name" value="STAS"/>
    <property type="match status" value="1"/>
</dbReference>
<gene>
    <name evidence="7" type="ORF">F6R98_15175</name>
</gene>